<comment type="caution">
    <text evidence="1">The sequence shown here is derived from an EMBL/GenBank/DDBJ whole genome shotgun (WGS) entry which is preliminary data.</text>
</comment>
<organism evidence="1 2">
    <name type="scientific">Mycena rosella</name>
    <name type="common">Pink bonnet</name>
    <name type="synonym">Agaricus rosellus</name>
    <dbReference type="NCBI Taxonomy" id="1033263"/>
    <lineage>
        <taxon>Eukaryota</taxon>
        <taxon>Fungi</taxon>
        <taxon>Dikarya</taxon>
        <taxon>Basidiomycota</taxon>
        <taxon>Agaricomycotina</taxon>
        <taxon>Agaricomycetes</taxon>
        <taxon>Agaricomycetidae</taxon>
        <taxon>Agaricales</taxon>
        <taxon>Marasmiineae</taxon>
        <taxon>Mycenaceae</taxon>
        <taxon>Mycena</taxon>
    </lineage>
</organism>
<protein>
    <submittedName>
        <fullName evidence="1">Uncharacterized protein</fullName>
    </submittedName>
</protein>
<accession>A0AAD7GJB3</accession>
<gene>
    <name evidence="1" type="ORF">B0H17DRAFT_1130381</name>
</gene>
<evidence type="ECO:0000313" key="1">
    <source>
        <dbReference type="EMBL" id="KAJ7697403.1"/>
    </source>
</evidence>
<name>A0AAD7GJB3_MYCRO</name>
<evidence type="ECO:0000313" key="2">
    <source>
        <dbReference type="Proteomes" id="UP001221757"/>
    </source>
</evidence>
<proteinExistence type="predicted"/>
<dbReference type="EMBL" id="JARKIE010000030">
    <property type="protein sequence ID" value="KAJ7697403.1"/>
    <property type="molecule type" value="Genomic_DNA"/>
</dbReference>
<keyword evidence="2" id="KW-1185">Reference proteome</keyword>
<dbReference type="AlphaFoldDB" id="A0AAD7GJB3"/>
<reference evidence="1" key="1">
    <citation type="submission" date="2023-03" db="EMBL/GenBank/DDBJ databases">
        <title>Massive genome expansion in bonnet fungi (Mycena s.s.) driven by repeated elements and novel gene families across ecological guilds.</title>
        <authorList>
            <consortium name="Lawrence Berkeley National Laboratory"/>
            <person name="Harder C.B."/>
            <person name="Miyauchi S."/>
            <person name="Viragh M."/>
            <person name="Kuo A."/>
            <person name="Thoen E."/>
            <person name="Andreopoulos B."/>
            <person name="Lu D."/>
            <person name="Skrede I."/>
            <person name="Drula E."/>
            <person name="Henrissat B."/>
            <person name="Morin E."/>
            <person name="Kohler A."/>
            <person name="Barry K."/>
            <person name="LaButti K."/>
            <person name="Morin E."/>
            <person name="Salamov A."/>
            <person name="Lipzen A."/>
            <person name="Mereny Z."/>
            <person name="Hegedus B."/>
            <person name="Baldrian P."/>
            <person name="Stursova M."/>
            <person name="Weitz H."/>
            <person name="Taylor A."/>
            <person name="Grigoriev I.V."/>
            <person name="Nagy L.G."/>
            <person name="Martin F."/>
            <person name="Kauserud H."/>
        </authorList>
    </citation>
    <scope>NUCLEOTIDE SEQUENCE</scope>
    <source>
        <strain evidence="1">CBHHK067</strain>
    </source>
</reference>
<dbReference type="Proteomes" id="UP001221757">
    <property type="component" value="Unassembled WGS sequence"/>
</dbReference>
<sequence length="241" mass="27854">MKASDWSQVRTCMRKSITSKSTPPPISVKTFLVEIIVIEFKFVAGEVSDWRPRASVFVVELGSPERTSKLASEWILTCTVNLDGWQSVWEYSANRARLKELDGCKGKAERKNLSGIEILNDILQHHGFGVYGVGIEWSRTRRVTAWRRLLKIWGRNHKFRRREDWCGSASWTSHSNGVGQVQTETRRRPFRGVELRMESGWRRLREEEDEDREDGAGGFSNGLQEIKRCLQSLGFATYRWS</sequence>